<sequence length="327" mass="36801">MQKYVPPSLRNRPSQDAASASAAGAAPLPSSPTTVHGRTGTWPPAQSQNKQTDLDHLSGSARLSMHGDSFIGVFACLKENAAHVQRYTGASAKGLNNPASKMGFGNSLVESIQKVQPQYVMLFFGNVDININYPFDICTKGLVALSGKNFVDKVYDEYTAFIERKILTRLKGFGTNSAEECLKTVYIAAALMPVIQDKDLPKAIEKYSIKGDRPGLKMRTVQDVHLFNQEERRKMVIYFNKRLEEFCSRFKHVQYVDINPELTRDNNNSFIHPQFLSQDLTNIHVLWEPTIKFWIPHLKEAGLNENSIKSEDELMRASRDYAGRRGK</sequence>
<gene>
    <name evidence="2" type="ORF">CXG81DRAFT_16789</name>
</gene>
<dbReference type="STRING" id="1555241.A0A4P9XDX8"/>
<dbReference type="EMBL" id="ML014119">
    <property type="protein sequence ID" value="RKP03688.1"/>
    <property type="molecule type" value="Genomic_DNA"/>
</dbReference>
<dbReference type="AlphaFoldDB" id="A0A4P9XDX8"/>
<protein>
    <submittedName>
        <fullName evidence="2">Uncharacterized protein</fullName>
    </submittedName>
</protein>
<proteinExistence type="predicted"/>
<name>A0A4P9XDX8_9FUNG</name>
<feature type="compositionally biased region" description="Low complexity" evidence="1">
    <location>
        <begin position="14"/>
        <end position="32"/>
    </location>
</feature>
<dbReference type="Proteomes" id="UP000274922">
    <property type="component" value="Unassembled WGS sequence"/>
</dbReference>
<reference evidence="3" key="1">
    <citation type="journal article" date="2018" name="Nat. Microbiol.">
        <title>Leveraging single-cell genomics to expand the fungal tree of life.</title>
        <authorList>
            <person name="Ahrendt S.R."/>
            <person name="Quandt C.A."/>
            <person name="Ciobanu D."/>
            <person name="Clum A."/>
            <person name="Salamov A."/>
            <person name="Andreopoulos B."/>
            <person name="Cheng J.F."/>
            <person name="Woyke T."/>
            <person name="Pelin A."/>
            <person name="Henrissat B."/>
            <person name="Reynolds N.K."/>
            <person name="Benny G.L."/>
            <person name="Smith M.E."/>
            <person name="James T.Y."/>
            <person name="Grigoriev I.V."/>
        </authorList>
    </citation>
    <scope>NUCLEOTIDE SEQUENCE [LARGE SCALE GENOMIC DNA]</scope>
    <source>
        <strain evidence="3">ATCC 52028</strain>
    </source>
</reference>
<dbReference type="OrthoDB" id="3153298at2759"/>
<accession>A0A4P9XDX8</accession>
<evidence type="ECO:0000256" key="1">
    <source>
        <dbReference type="SAM" id="MobiDB-lite"/>
    </source>
</evidence>
<evidence type="ECO:0000313" key="2">
    <source>
        <dbReference type="EMBL" id="RKP03688.1"/>
    </source>
</evidence>
<keyword evidence="3" id="KW-1185">Reference proteome</keyword>
<evidence type="ECO:0000313" key="3">
    <source>
        <dbReference type="Proteomes" id="UP000274922"/>
    </source>
</evidence>
<organism evidence="2 3">
    <name type="scientific">Caulochytrium protostelioides</name>
    <dbReference type="NCBI Taxonomy" id="1555241"/>
    <lineage>
        <taxon>Eukaryota</taxon>
        <taxon>Fungi</taxon>
        <taxon>Fungi incertae sedis</taxon>
        <taxon>Chytridiomycota</taxon>
        <taxon>Chytridiomycota incertae sedis</taxon>
        <taxon>Chytridiomycetes</taxon>
        <taxon>Caulochytriales</taxon>
        <taxon>Caulochytriaceae</taxon>
        <taxon>Caulochytrium</taxon>
    </lineage>
</organism>
<feature type="region of interest" description="Disordered" evidence="1">
    <location>
        <begin position="1"/>
        <end position="52"/>
    </location>
</feature>